<evidence type="ECO:0000313" key="2">
    <source>
        <dbReference type="EMBL" id="TDD91069.1"/>
    </source>
</evidence>
<reference evidence="2 3" key="1">
    <citation type="submission" date="2019-03" db="EMBL/GenBank/DDBJ databases">
        <title>Draft genome sequences of novel Actinobacteria.</title>
        <authorList>
            <person name="Sahin N."/>
            <person name="Ay H."/>
            <person name="Saygin H."/>
        </authorList>
    </citation>
    <scope>NUCLEOTIDE SEQUENCE [LARGE SCALE GENOMIC DNA]</scope>
    <source>
        <strain evidence="2 3">DSM 45941</strain>
    </source>
</reference>
<protein>
    <submittedName>
        <fullName evidence="2">DUF4935 domain-containing protein</fullName>
    </submittedName>
</protein>
<dbReference type="InterPro" id="IPR032557">
    <property type="entry name" value="DUF4935"/>
</dbReference>
<dbReference type="RefSeq" id="WP_132193356.1">
    <property type="nucleotide sequence ID" value="NZ_SMKY01000006.1"/>
</dbReference>
<keyword evidence="3" id="KW-1185">Reference proteome</keyword>
<feature type="domain" description="DUF4935" evidence="1">
    <location>
        <begin position="10"/>
        <end position="183"/>
    </location>
</feature>
<dbReference type="Proteomes" id="UP000295578">
    <property type="component" value="Unassembled WGS sequence"/>
</dbReference>
<evidence type="ECO:0000313" key="3">
    <source>
        <dbReference type="Proteomes" id="UP000295578"/>
    </source>
</evidence>
<organism evidence="2 3">
    <name type="scientific">Actinomadura darangshiensis</name>
    <dbReference type="NCBI Taxonomy" id="705336"/>
    <lineage>
        <taxon>Bacteria</taxon>
        <taxon>Bacillati</taxon>
        <taxon>Actinomycetota</taxon>
        <taxon>Actinomycetes</taxon>
        <taxon>Streptosporangiales</taxon>
        <taxon>Thermomonosporaceae</taxon>
        <taxon>Actinomadura</taxon>
    </lineage>
</organism>
<sequence length="408" mass="45545">MTDTRRLVVAVDTTEFFDDLTLSKSAWMQVRLWALHEEAQLWVPEVVIREAGRRYCTQVDQQYTKLKGVDRALRALNWERDPQPVDDPRHDQVESLKDGYELWLRQLLGRLGAVILPLPQMGHDEIVRRMLAEERPFRIKGDDKKRGPDGYRDMLIWASIAERAATLEPADTLYFVTGNHNDFCDPGDTDTVALALRADLISIAPEARKAAVAAPDTLIGSIPAIHRLGGLADLAKVLPTTTGDPAALEIQAALNRDGDPVRDGLLADLGEKCESLADQFINDRRDDDRYSSGLDFDELHLGLESPRLNWLDLVPDTLRTVVHGIDPTYEPDLLMATVTVAADAAIEGYIHISEYDHEDGGYSVSLINDYMYEAEGSHRVILSFNAHIDANGDIEFLELEKAVPEPAT</sequence>
<dbReference type="AlphaFoldDB" id="A0A4R5BXY1"/>
<proteinExistence type="predicted"/>
<name>A0A4R5BXY1_9ACTN</name>
<dbReference type="EMBL" id="SMKY01000006">
    <property type="protein sequence ID" value="TDD91069.1"/>
    <property type="molecule type" value="Genomic_DNA"/>
</dbReference>
<dbReference type="Pfam" id="PF16289">
    <property type="entry name" value="PIN_12"/>
    <property type="match status" value="1"/>
</dbReference>
<accession>A0A4R5BXY1</accession>
<evidence type="ECO:0000259" key="1">
    <source>
        <dbReference type="Pfam" id="PF16289"/>
    </source>
</evidence>
<comment type="caution">
    <text evidence="2">The sequence shown here is derived from an EMBL/GenBank/DDBJ whole genome shotgun (WGS) entry which is preliminary data.</text>
</comment>
<gene>
    <name evidence="2" type="ORF">E1293_02560</name>
</gene>
<dbReference type="OrthoDB" id="5121738at2"/>